<name>A0A1D9GAC4_MOOP1</name>
<dbReference type="EMBL" id="CP017708">
    <property type="protein sequence ID" value="AOY84577.2"/>
    <property type="molecule type" value="Genomic_DNA"/>
</dbReference>
<dbReference type="Proteomes" id="UP000176944">
    <property type="component" value="Chromosome"/>
</dbReference>
<gene>
    <name evidence="1" type="ORF">BJP36_08410</name>
</gene>
<dbReference type="AlphaFoldDB" id="A0A1D9GAC4"/>
<reference evidence="2" key="1">
    <citation type="submission" date="2016-10" db="EMBL/GenBank/DDBJ databases">
        <title>Comparative genomics uncovers the prolific and rare metabolic potential of the cyanobacterial genus Moorea.</title>
        <authorList>
            <person name="Leao T."/>
            <person name="Castelao G."/>
            <person name="Korobeynikov A."/>
            <person name="Monroe E.A."/>
            <person name="Podell S."/>
            <person name="Glukhov E."/>
            <person name="Allen E."/>
            <person name="Gerwick W.H."/>
            <person name="Gerwick L."/>
        </authorList>
    </citation>
    <scope>NUCLEOTIDE SEQUENCE [LARGE SCALE GENOMIC DNA]</scope>
    <source>
        <strain evidence="2">JHB</strain>
    </source>
</reference>
<evidence type="ECO:0000313" key="2">
    <source>
        <dbReference type="Proteomes" id="UP000176944"/>
    </source>
</evidence>
<organism evidence="1 2">
    <name type="scientific">Moorena producens (strain JHB)</name>
    <dbReference type="NCBI Taxonomy" id="1454205"/>
    <lineage>
        <taxon>Bacteria</taxon>
        <taxon>Bacillati</taxon>
        <taxon>Cyanobacteriota</taxon>
        <taxon>Cyanophyceae</taxon>
        <taxon>Coleofasciculales</taxon>
        <taxon>Coleofasciculaceae</taxon>
        <taxon>Moorena</taxon>
    </lineage>
</organism>
<protein>
    <submittedName>
        <fullName evidence="1">Uncharacterized protein</fullName>
    </submittedName>
</protein>
<evidence type="ECO:0000313" key="1">
    <source>
        <dbReference type="EMBL" id="AOY84577.2"/>
    </source>
</evidence>
<proteinExistence type="predicted"/>
<sequence length="83" mass="9296">MTTGLTNPSLMNQTFTTQHLSPEAIAQLVKYLPDYIKVALNEKSSELECSLEATIEMAISNFLDEEALSFEDCLLAQRLKNNN</sequence>
<accession>A0A1D9GAC4</accession>